<feature type="compositionally biased region" description="Basic and acidic residues" evidence="1">
    <location>
        <begin position="33"/>
        <end position="83"/>
    </location>
</feature>
<gene>
    <name evidence="2" type="ORF">DUI87_19518</name>
</gene>
<keyword evidence="3" id="KW-1185">Reference proteome</keyword>
<sequence length="115" mass="14517">MNFPHLLAKWTFWGNFGGPPQKILHLLHNHFDRQRSKPLPRTDTETLYEDPLKEKRREEKRREEKRREEKRREEKREREEKRTDKRRKKKIEEEKRRERKRQRIKVQSCPPLHSL</sequence>
<organism evidence="2 3">
    <name type="scientific">Hirundo rustica rustica</name>
    <dbReference type="NCBI Taxonomy" id="333673"/>
    <lineage>
        <taxon>Eukaryota</taxon>
        <taxon>Metazoa</taxon>
        <taxon>Chordata</taxon>
        <taxon>Craniata</taxon>
        <taxon>Vertebrata</taxon>
        <taxon>Euteleostomi</taxon>
        <taxon>Archelosauria</taxon>
        <taxon>Archosauria</taxon>
        <taxon>Dinosauria</taxon>
        <taxon>Saurischia</taxon>
        <taxon>Theropoda</taxon>
        <taxon>Coelurosauria</taxon>
        <taxon>Aves</taxon>
        <taxon>Neognathae</taxon>
        <taxon>Neoaves</taxon>
        <taxon>Telluraves</taxon>
        <taxon>Australaves</taxon>
        <taxon>Passeriformes</taxon>
        <taxon>Sylvioidea</taxon>
        <taxon>Hirundinidae</taxon>
        <taxon>Hirundo</taxon>
    </lineage>
</organism>
<dbReference type="AlphaFoldDB" id="A0A3M0JSP6"/>
<evidence type="ECO:0000313" key="3">
    <source>
        <dbReference type="Proteomes" id="UP000269221"/>
    </source>
</evidence>
<dbReference type="Proteomes" id="UP000269221">
    <property type="component" value="Unassembled WGS sequence"/>
</dbReference>
<name>A0A3M0JSP6_HIRRU</name>
<evidence type="ECO:0000256" key="1">
    <source>
        <dbReference type="SAM" id="MobiDB-lite"/>
    </source>
</evidence>
<accession>A0A3M0JSP6</accession>
<protein>
    <submittedName>
        <fullName evidence="2">Uncharacterized protein</fullName>
    </submittedName>
</protein>
<evidence type="ECO:0000313" key="2">
    <source>
        <dbReference type="EMBL" id="RMC03765.1"/>
    </source>
</evidence>
<comment type="caution">
    <text evidence="2">The sequence shown here is derived from an EMBL/GenBank/DDBJ whole genome shotgun (WGS) entry which is preliminary data.</text>
</comment>
<dbReference type="EMBL" id="QRBI01000128">
    <property type="protein sequence ID" value="RMC03765.1"/>
    <property type="molecule type" value="Genomic_DNA"/>
</dbReference>
<feature type="region of interest" description="Disordered" evidence="1">
    <location>
        <begin position="33"/>
        <end position="115"/>
    </location>
</feature>
<reference evidence="2 3" key="1">
    <citation type="submission" date="2018-07" db="EMBL/GenBank/DDBJ databases">
        <title>A high quality draft genome assembly of the barn swallow (H. rustica rustica).</title>
        <authorList>
            <person name="Formenti G."/>
            <person name="Chiara M."/>
            <person name="Poveda L."/>
            <person name="Francoijs K.-J."/>
            <person name="Bonisoli-Alquati A."/>
            <person name="Canova L."/>
            <person name="Gianfranceschi L."/>
            <person name="Horner D.S."/>
            <person name="Saino N."/>
        </authorList>
    </citation>
    <scope>NUCLEOTIDE SEQUENCE [LARGE SCALE GENOMIC DNA]</scope>
    <source>
        <strain evidence="2">Chelidonia</strain>
        <tissue evidence="2">Blood</tissue>
    </source>
</reference>
<proteinExistence type="predicted"/>